<dbReference type="EMBL" id="CP032489">
    <property type="protein sequence ID" value="AYD46889.1"/>
    <property type="molecule type" value="Genomic_DNA"/>
</dbReference>
<reference evidence="2 3" key="1">
    <citation type="submission" date="2018-09" db="EMBL/GenBank/DDBJ databases">
        <title>Arachidicoccus sp. nov., a bacterium isolated from soil.</title>
        <authorList>
            <person name="Weon H.-Y."/>
            <person name="Kwon S.-W."/>
            <person name="Lee S.A."/>
        </authorList>
    </citation>
    <scope>NUCLEOTIDE SEQUENCE [LARGE SCALE GENOMIC DNA]</scope>
    <source>
        <strain evidence="2 3">KIS59-12</strain>
    </source>
</reference>
<organism evidence="2 3">
    <name type="scientific">Arachidicoccus soli</name>
    <dbReference type="NCBI Taxonomy" id="2341117"/>
    <lineage>
        <taxon>Bacteria</taxon>
        <taxon>Pseudomonadati</taxon>
        <taxon>Bacteroidota</taxon>
        <taxon>Chitinophagia</taxon>
        <taxon>Chitinophagales</taxon>
        <taxon>Chitinophagaceae</taxon>
        <taxon>Arachidicoccus</taxon>
    </lineage>
</organism>
<accession>A0A386HMN0</accession>
<keyword evidence="1" id="KW-0732">Signal</keyword>
<name>A0A386HMN0_9BACT</name>
<protein>
    <submittedName>
        <fullName evidence="2">Uncharacterized protein</fullName>
    </submittedName>
</protein>
<dbReference type="OrthoDB" id="675330at2"/>
<feature type="chain" id="PRO_5017405280" evidence="1">
    <location>
        <begin position="21"/>
        <end position="127"/>
    </location>
</feature>
<evidence type="ECO:0000313" key="3">
    <source>
        <dbReference type="Proteomes" id="UP000266118"/>
    </source>
</evidence>
<gene>
    <name evidence="2" type="ORF">D6B99_04225</name>
</gene>
<feature type="signal peptide" evidence="1">
    <location>
        <begin position="1"/>
        <end position="20"/>
    </location>
</feature>
<evidence type="ECO:0000256" key="1">
    <source>
        <dbReference type="SAM" id="SignalP"/>
    </source>
</evidence>
<proteinExistence type="predicted"/>
<evidence type="ECO:0000313" key="2">
    <source>
        <dbReference type="EMBL" id="AYD46889.1"/>
    </source>
</evidence>
<dbReference type="AlphaFoldDB" id="A0A386HMN0"/>
<sequence length="127" mass="14936">MKIIIATLGILIFHCYICSAQTNSSSHNNKVEKVKVEFITNQLHLSVNESRAFWPVYHKYFSQIRKAWQESNGDRAEFEEKAATIKDEYRGTFADILHSHERANEVFNAEKAYRAMLRKELKQRENK</sequence>
<dbReference type="KEGG" id="ark:D6B99_04225"/>
<dbReference type="Proteomes" id="UP000266118">
    <property type="component" value="Chromosome"/>
</dbReference>
<dbReference type="RefSeq" id="WP_119985422.1">
    <property type="nucleotide sequence ID" value="NZ_CP032489.1"/>
</dbReference>
<keyword evidence="3" id="KW-1185">Reference proteome</keyword>